<dbReference type="EMBL" id="CP060780">
    <property type="protein sequence ID" value="QNP43915.1"/>
    <property type="molecule type" value="Genomic_DNA"/>
</dbReference>
<dbReference type="Proteomes" id="UP000516134">
    <property type="component" value="Chromosome"/>
</dbReference>
<sequence length="85" mass="9345">MPEYHTLMIVSGSDESLSAFEVEARRCGVPVITRVPNKDGGTWVRVQGPISTDDVLAQYDCAKRWITSHPAELQAVGDEAGDLWD</sequence>
<reference evidence="1 2" key="1">
    <citation type="submission" date="2020-08" db="EMBL/GenBank/DDBJ databases">
        <title>Genome sequence of Sphingomonas daechungensis KACC 18115T.</title>
        <authorList>
            <person name="Hyun D.-W."/>
            <person name="Bae J.-W."/>
        </authorList>
    </citation>
    <scope>NUCLEOTIDE SEQUENCE [LARGE SCALE GENOMIC DNA]</scope>
    <source>
        <strain evidence="1 2">KACC 18115</strain>
    </source>
</reference>
<gene>
    <name evidence="1" type="ORF">H9L15_04655</name>
</gene>
<accession>A0ABX6T2B2</accession>
<proteinExistence type="predicted"/>
<keyword evidence="2" id="KW-1185">Reference proteome</keyword>
<dbReference type="RefSeq" id="WP_187715339.1">
    <property type="nucleotide sequence ID" value="NZ_BAABJC010000001.1"/>
</dbReference>
<protein>
    <submittedName>
        <fullName evidence="1">Uncharacterized protein</fullName>
    </submittedName>
</protein>
<name>A0ABX6T2B2_9SPHN</name>
<evidence type="ECO:0000313" key="2">
    <source>
        <dbReference type="Proteomes" id="UP000516134"/>
    </source>
</evidence>
<organism evidence="1 2">
    <name type="scientific">Sphingomonas daechungensis</name>
    <dbReference type="NCBI Taxonomy" id="1176646"/>
    <lineage>
        <taxon>Bacteria</taxon>
        <taxon>Pseudomonadati</taxon>
        <taxon>Pseudomonadota</taxon>
        <taxon>Alphaproteobacteria</taxon>
        <taxon>Sphingomonadales</taxon>
        <taxon>Sphingomonadaceae</taxon>
        <taxon>Sphingomonas</taxon>
    </lineage>
</organism>
<evidence type="ECO:0000313" key="1">
    <source>
        <dbReference type="EMBL" id="QNP43915.1"/>
    </source>
</evidence>